<accession>A0A923MCI6</accession>
<comment type="caution">
    <text evidence="1">The sequence shown here is derived from an EMBL/GenBank/DDBJ whole genome shotgun (WGS) entry which is preliminary data.</text>
</comment>
<proteinExistence type="predicted"/>
<reference evidence="1" key="1">
    <citation type="submission" date="2020-08" db="EMBL/GenBank/DDBJ databases">
        <title>Ramlibacter sp. GTP1 16S ribosomal RNA gene genome sequencing and assembly.</title>
        <authorList>
            <person name="Kang M."/>
        </authorList>
    </citation>
    <scope>NUCLEOTIDE SEQUENCE</scope>
    <source>
        <strain evidence="1">GTP1</strain>
    </source>
</reference>
<name>A0A923MCI6_9BURK</name>
<dbReference type="RefSeq" id="WP_187083038.1">
    <property type="nucleotide sequence ID" value="NZ_JACORU010000007.1"/>
</dbReference>
<gene>
    <name evidence="1" type="ORF">H8R02_18905</name>
</gene>
<keyword evidence="2" id="KW-1185">Reference proteome</keyword>
<evidence type="ECO:0000313" key="2">
    <source>
        <dbReference type="Proteomes" id="UP000596827"/>
    </source>
</evidence>
<evidence type="ECO:0000313" key="1">
    <source>
        <dbReference type="EMBL" id="MBC5766547.1"/>
    </source>
</evidence>
<sequence>MFFLGCCKSRKTASHVDKPVGAAQLPSGEGEPLALPRPAAQEVHVASSELLPLTVVVQEPLPEAVESKEAPRPADAGGWPSAGDRAAFLAAANVGAVDKSLHDGIADRMLRRLHGPVLDLSDFEGDAAWFTSCIKPVGWAWLQEQVQRQGARGIATLKLGVCRCGPPARELRALPTLERLSFKVGVENYVLLDDLQETNESSSVSADRGIRLPFRWSSGAAG</sequence>
<organism evidence="1 2">
    <name type="scientific">Ramlibacter albus</name>
    <dbReference type="NCBI Taxonomy" id="2079448"/>
    <lineage>
        <taxon>Bacteria</taxon>
        <taxon>Pseudomonadati</taxon>
        <taxon>Pseudomonadota</taxon>
        <taxon>Betaproteobacteria</taxon>
        <taxon>Burkholderiales</taxon>
        <taxon>Comamonadaceae</taxon>
        <taxon>Ramlibacter</taxon>
    </lineage>
</organism>
<protein>
    <submittedName>
        <fullName evidence="1">Uncharacterized protein</fullName>
    </submittedName>
</protein>
<dbReference type="AlphaFoldDB" id="A0A923MCI6"/>
<dbReference type="Proteomes" id="UP000596827">
    <property type="component" value="Unassembled WGS sequence"/>
</dbReference>
<dbReference type="EMBL" id="JACORU010000007">
    <property type="protein sequence ID" value="MBC5766547.1"/>
    <property type="molecule type" value="Genomic_DNA"/>
</dbReference>